<evidence type="ECO:0000313" key="3">
    <source>
        <dbReference type="Proteomes" id="UP000823388"/>
    </source>
</evidence>
<keyword evidence="1" id="KW-0732">Signal</keyword>
<evidence type="ECO:0008006" key="4">
    <source>
        <dbReference type="Google" id="ProtNLM"/>
    </source>
</evidence>
<keyword evidence="3" id="KW-1185">Reference proteome</keyword>
<protein>
    <recommendedName>
        <fullName evidence="4">Embryo surrounding factor 1 brassicaceae domain-containing protein</fullName>
    </recommendedName>
</protein>
<sequence length="104" mass="11829">MVHMMATIVLFVLLFASTAQYIASSRYQLQEADFTNKSDNATVANFTASHENKIVLIFCHKTKCGTTWEDCYCCINKKPEELCYDTMNECRSNCPICDPKCPPQ</sequence>
<feature type="chain" id="PRO_5035888437" description="Embryo surrounding factor 1 brassicaceae domain-containing protein" evidence="1">
    <location>
        <begin position="20"/>
        <end position="104"/>
    </location>
</feature>
<dbReference type="EMBL" id="CM029053">
    <property type="protein sequence ID" value="KAG2544636.1"/>
    <property type="molecule type" value="Genomic_DNA"/>
</dbReference>
<dbReference type="Proteomes" id="UP000823388">
    <property type="component" value="Chromosome 9K"/>
</dbReference>
<gene>
    <name evidence="2" type="ORF">PVAP13_9KG108681</name>
</gene>
<comment type="caution">
    <text evidence="2">The sequence shown here is derived from an EMBL/GenBank/DDBJ whole genome shotgun (WGS) entry which is preliminary data.</text>
</comment>
<evidence type="ECO:0000256" key="1">
    <source>
        <dbReference type="SAM" id="SignalP"/>
    </source>
</evidence>
<accession>A0A8T0NC86</accession>
<proteinExistence type="predicted"/>
<dbReference type="AlphaFoldDB" id="A0A8T0NC86"/>
<reference evidence="2" key="1">
    <citation type="submission" date="2020-05" db="EMBL/GenBank/DDBJ databases">
        <title>WGS assembly of Panicum virgatum.</title>
        <authorList>
            <person name="Lovell J.T."/>
            <person name="Jenkins J."/>
            <person name="Shu S."/>
            <person name="Juenger T.E."/>
            <person name="Schmutz J."/>
        </authorList>
    </citation>
    <scope>NUCLEOTIDE SEQUENCE</scope>
    <source>
        <strain evidence="2">AP13</strain>
    </source>
</reference>
<evidence type="ECO:0000313" key="2">
    <source>
        <dbReference type="EMBL" id="KAG2544636.1"/>
    </source>
</evidence>
<feature type="signal peptide" evidence="1">
    <location>
        <begin position="1"/>
        <end position="19"/>
    </location>
</feature>
<name>A0A8T0NC86_PANVG</name>
<organism evidence="2 3">
    <name type="scientific">Panicum virgatum</name>
    <name type="common">Blackwell switchgrass</name>
    <dbReference type="NCBI Taxonomy" id="38727"/>
    <lineage>
        <taxon>Eukaryota</taxon>
        <taxon>Viridiplantae</taxon>
        <taxon>Streptophyta</taxon>
        <taxon>Embryophyta</taxon>
        <taxon>Tracheophyta</taxon>
        <taxon>Spermatophyta</taxon>
        <taxon>Magnoliopsida</taxon>
        <taxon>Liliopsida</taxon>
        <taxon>Poales</taxon>
        <taxon>Poaceae</taxon>
        <taxon>PACMAD clade</taxon>
        <taxon>Panicoideae</taxon>
        <taxon>Panicodae</taxon>
        <taxon>Paniceae</taxon>
        <taxon>Panicinae</taxon>
        <taxon>Panicum</taxon>
        <taxon>Panicum sect. Hiantes</taxon>
    </lineage>
</organism>